<dbReference type="GeneID" id="78060001"/>
<name>A0AAU8RBA2_9FLAO</name>
<dbReference type="Pfam" id="PF19458">
    <property type="entry name" value="DUF5995"/>
    <property type="match status" value="1"/>
</dbReference>
<gene>
    <name evidence="1" type="ORF">M666_04550</name>
</gene>
<protein>
    <submittedName>
        <fullName evidence="1">Uncharacterized protein</fullName>
    </submittedName>
</protein>
<dbReference type="RefSeq" id="WP_029447585.1">
    <property type="nucleotide sequence ID" value="NZ_CP009976.1"/>
</dbReference>
<dbReference type="Proteomes" id="UP000030786">
    <property type="component" value="Chromosome"/>
</dbReference>
<organism evidence="1 2">
    <name type="scientific">Cellulophaga baltica 18</name>
    <dbReference type="NCBI Taxonomy" id="1348584"/>
    <lineage>
        <taxon>Bacteria</taxon>
        <taxon>Pseudomonadati</taxon>
        <taxon>Bacteroidota</taxon>
        <taxon>Flavobacteriia</taxon>
        <taxon>Flavobacteriales</taxon>
        <taxon>Flavobacteriaceae</taxon>
        <taxon>Cellulophaga</taxon>
    </lineage>
</organism>
<accession>A0AAU8RBA2</accession>
<dbReference type="AlphaFoldDB" id="A0AAU8RBA2"/>
<proteinExistence type="predicted"/>
<sequence length="251" mass="28612">MNKPKTIKEVLVVLDTIIEECIAKNSRLGLFAYLYRRTTAEILKEVERGSFEDNAQLEQMDVAFANLYIDAYQEHTKGNSVSASWLFSFENATEELTILQHIMLGINAHINLDLGIATAATMKGKELTLIEKDFNTVNDILFNITNEMQDRLSRVSPLLFLLDLLGKNTDEKVIDFSMRKARQQSWNSTNLLWALDESQKPEAIAKIDLLVLELAKFIKDPKSKIIGYVLKGIRSFEEKNVGQIITKLQRD</sequence>
<evidence type="ECO:0000313" key="1">
    <source>
        <dbReference type="EMBL" id="AIZ40896.1"/>
    </source>
</evidence>
<dbReference type="EMBL" id="CP009976">
    <property type="protein sequence ID" value="AIZ40896.1"/>
    <property type="molecule type" value="Genomic_DNA"/>
</dbReference>
<evidence type="ECO:0000313" key="2">
    <source>
        <dbReference type="Proteomes" id="UP000030786"/>
    </source>
</evidence>
<dbReference type="KEGG" id="cbat:M666_04550"/>
<reference evidence="1 2" key="1">
    <citation type="journal article" date="2014" name="Environ. Microbiol.">
        <title>Contrasting genomic patterns and infection strategies of two co-existing Bacteroidetes podovirus genera.</title>
        <authorList>
            <person name="Holmfeldt K."/>
            <person name="Howard-Varona C."/>
            <person name="Solonenko N."/>
            <person name="Sullivan M.B."/>
        </authorList>
    </citation>
    <scope>NUCLEOTIDE SEQUENCE [LARGE SCALE GENOMIC DNA]</scope>
    <source>
        <strain evidence="1 2">18</strain>
    </source>
</reference>
<dbReference type="InterPro" id="IPR046037">
    <property type="entry name" value="DUF5995"/>
</dbReference>